<feature type="chain" id="PRO_5011534711" evidence="2">
    <location>
        <begin position="37"/>
        <end position="290"/>
    </location>
</feature>
<sequence>MSSPRMKTPAWGRDRRHLLAVALTALMAFNAGPGEAQTSDLVSRTSFRVCADPANDPMSTEDGSGFENALAELIASKLELPVSYTWYPMATGFIRNTLKAGKCDVVMGYAQGHELVLNTNHYMTSTYVLVVPKDGALAKVQRFADPALAEARIGVIAGSPPATHMAKAGLIGKARPYHLVVDRRHENPAADMLNDLAAGEIDAAVLWGPIGGPLVKRDHPDLAVIPLLHETAFPKLFYRITMGVRQGEKVWQRKLNSLIRRHQDEIDHLLADAGVPLVRDMGDGMLEVGQ</sequence>
<keyword evidence="5" id="KW-1185">Reference proteome</keyword>
<dbReference type="InterPro" id="IPR001638">
    <property type="entry name" value="Solute-binding_3/MltF_N"/>
</dbReference>
<feature type="signal peptide" evidence="2">
    <location>
        <begin position="1"/>
        <end position="36"/>
    </location>
</feature>
<dbReference type="AlphaFoldDB" id="A0A1G7J5K5"/>
<organism evidence="4 5">
    <name type="scientific">Salipiger thiooxidans</name>
    <dbReference type="NCBI Taxonomy" id="282683"/>
    <lineage>
        <taxon>Bacteria</taxon>
        <taxon>Pseudomonadati</taxon>
        <taxon>Pseudomonadota</taxon>
        <taxon>Alphaproteobacteria</taxon>
        <taxon>Rhodobacterales</taxon>
        <taxon>Roseobacteraceae</taxon>
        <taxon>Salipiger</taxon>
    </lineage>
</organism>
<keyword evidence="1 2" id="KW-0732">Signal</keyword>
<evidence type="ECO:0000259" key="3">
    <source>
        <dbReference type="SMART" id="SM00062"/>
    </source>
</evidence>
<gene>
    <name evidence="4" type="ORF">SAMN04488105_114107</name>
</gene>
<dbReference type="Gene3D" id="3.40.190.10">
    <property type="entry name" value="Periplasmic binding protein-like II"/>
    <property type="match status" value="2"/>
</dbReference>
<proteinExistence type="predicted"/>
<dbReference type="PANTHER" id="PTHR35936:SF17">
    <property type="entry name" value="ARGININE-BINDING EXTRACELLULAR PROTEIN ARTP"/>
    <property type="match status" value="1"/>
</dbReference>
<name>A0A1G7J5K5_9RHOB</name>
<dbReference type="Proteomes" id="UP000198994">
    <property type="component" value="Unassembled WGS sequence"/>
</dbReference>
<dbReference type="SMART" id="SM00062">
    <property type="entry name" value="PBPb"/>
    <property type="match status" value="1"/>
</dbReference>
<protein>
    <submittedName>
        <fullName evidence="4">Amino acid ABC transporter substrate-binding protein, PAAT family (TC 3.A.1.3.-)</fullName>
    </submittedName>
</protein>
<dbReference type="PANTHER" id="PTHR35936">
    <property type="entry name" value="MEMBRANE-BOUND LYTIC MUREIN TRANSGLYCOSYLASE F"/>
    <property type="match status" value="1"/>
</dbReference>
<evidence type="ECO:0000256" key="1">
    <source>
        <dbReference type="ARBA" id="ARBA00022729"/>
    </source>
</evidence>
<dbReference type="STRING" id="282683.SAMN04488105_114107"/>
<evidence type="ECO:0000313" key="5">
    <source>
        <dbReference type="Proteomes" id="UP000198994"/>
    </source>
</evidence>
<feature type="domain" description="Solute-binding protein family 3/N-terminal" evidence="3">
    <location>
        <begin position="46"/>
        <end position="273"/>
    </location>
</feature>
<dbReference type="SUPFAM" id="SSF53850">
    <property type="entry name" value="Periplasmic binding protein-like II"/>
    <property type="match status" value="1"/>
</dbReference>
<evidence type="ECO:0000256" key="2">
    <source>
        <dbReference type="SAM" id="SignalP"/>
    </source>
</evidence>
<accession>A0A1G7J5K5</accession>
<dbReference type="Pfam" id="PF00497">
    <property type="entry name" value="SBP_bac_3"/>
    <property type="match status" value="1"/>
</dbReference>
<dbReference type="InterPro" id="IPR022448">
    <property type="entry name" value="Quinoprotein_dehydrogenase"/>
</dbReference>
<evidence type="ECO:0000313" key="4">
    <source>
        <dbReference type="EMBL" id="SDF20262.1"/>
    </source>
</evidence>
<dbReference type="EMBL" id="FNAV01000014">
    <property type="protein sequence ID" value="SDF20262.1"/>
    <property type="molecule type" value="Genomic_DNA"/>
</dbReference>
<reference evidence="5" key="1">
    <citation type="submission" date="2016-10" db="EMBL/GenBank/DDBJ databases">
        <authorList>
            <person name="Varghese N."/>
            <person name="Submissions S."/>
        </authorList>
    </citation>
    <scope>NUCLEOTIDE SEQUENCE [LARGE SCALE GENOMIC DNA]</scope>
    <source>
        <strain evidence="5">DSM 10146</strain>
    </source>
</reference>
<dbReference type="NCBIfam" id="TIGR03871">
    <property type="entry name" value="ABC_peri_MoxJ_2"/>
    <property type="match status" value="1"/>
</dbReference>